<gene>
    <name evidence="2" type="ORF">HJC23_001943</name>
</gene>
<proteinExistence type="predicted"/>
<keyword evidence="3" id="KW-1185">Reference proteome</keyword>
<evidence type="ECO:0000256" key="1">
    <source>
        <dbReference type="SAM" id="MobiDB-lite"/>
    </source>
</evidence>
<organism evidence="2 3">
    <name type="scientific">Cyclotella cryptica</name>
    <dbReference type="NCBI Taxonomy" id="29204"/>
    <lineage>
        <taxon>Eukaryota</taxon>
        <taxon>Sar</taxon>
        <taxon>Stramenopiles</taxon>
        <taxon>Ochrophyta</taxon>
        <taxon>Bacillariophyta</taxon>
        <taxon>Coscinodiscophyceae</taxon>
        <taxon>Thalassiosirophycidae</taxon>
        <taxon>Stephanodiscales</taxon>
        <taxon>Stephanodiscaceae</taxon>
        <taxon>Cyclotella</taxon>
    </lineage>
</organism>
<dbReference type="Proteomes" id="UP001516023">
    <property type="component" value="Unassembled WGS sequence"/>
</dbReference>
<evidence type="ECO:0000313" key="2">
    <source>
        <dbReference type="EMBL" id="KAL3785672.1"/>
    </source>
</evidence>
<sequence length="563" mass="63417">MARILTGESDECRSSYNGIITIQNQGVSRNGDFWRFYTFLFCLVLARSRRSFASIELKSFAVSNYLWCALLVISNCGCRYPIGCPVWIFTQDPLYDDITNACTFRQGVVASVTMDFRTKQMTYEVTTGDKTCSVSEEEIGFGSGCIVSVASEEHKEHGHRDSLLKGKVLLCKKAAQHILYTVQFMGRYEENIGEGRITYRKVVNDAVVNATRVSPTKLPKSSHNEYHEPNAHIDAAGAVSRLELLASQDFRSLLFLCLLLAWQRKSDATSKDNFDTASESDISRGMTDVSPTPSKRQKVDVHKVKSDRLQGNITPSASTPRIGSGGVLTHRLRISIPLWLQKDHRSQRELFFRIIGDKNNPRGTNPRQVQLETNCLVRVNWDDSAEKCGLSPTPMTIDLCPFDKTSDNLPRDLLMARKKIEDIILEHYVSPFPSIRGDGSKGRLMYHIAANCAGAHRPKDSTSRAVRQRNLFEGNLCWMSLLELPFTVEKVGKKFHGHFLMKPNVIEKVKNESGCSFKLVGNDFGVPTMYCDPYVLVLGYHWTKVDQAVAILKEEIRRHPNGC</sequence>
<protein>
    <submittedName>
        <fullName evidence="2">Uncharacterized protein</fullName>
    </submittedName>
</protein>
<name>A0ABD3PD57_9STRA</name>
<feature type="compositionally biased region" description="Basic and acidic residues" evidence="1">
    <location>
        <begin position="297"/>
        <end position="308"/>
    </location>
</feature>
<reference evidence="2 3" key="1">
    <citation type="journal article" date="2020" name="G3 (Bethesda)">
        <title>Improved Reference Genome for Cyclotella cryptica CCMP332, a Model for Cell Wall Morphogenesis, Salinity Adaptation, and Lipid Production in Diatoms (Bacillariophyta).</title>
        <authorList>
            <person name="Roberts W.R."/>
            <person name="Downey K.M."/>
            <person name="Ruck E.C."/>
            <person name="Traller J.C."/>
            <person name="Alverson A.J."/>
        </authorList>
    </citation>
    <scope>NUCLEOTIDE SEQUENCE [LARGE SCALE GENOMIC DNA]</scope>
    <source>
        <strain evidence="2 3">CCMP332</strain>
    </source>
</reference>
<feature type="compositionally biased region" description="Polar residues" evidence="1">
    <location>
        <begin position="309"/>
        <end position="321"/>
    </location>
</feature>
<accession>A0ABD3PD57</accession>
<feature type="region of interest" description="Disordered" evidence="1">
    <location>
        <begin position="270"/>
        <end position="322"/>
    </location>
</feature>
<comment type="caution">
    <text evidence="2">The sequence shown here is derived from an EMBL/GenBank/DDBJ whole genome shotgun (WGS) entry which is preliminary data.</text>
</comment>
<dbReference type="AlphaFoldDB" id="A0ABD3PD57"/>
<evidence type="ECO:0000313" key="3">
    <source>
        <dbReference type="Proteomes" id="UP001516023"/>
    </source>
</evidence>
<dbReference type="EMBL" id="JABMIG020000212">
    <property type="protein sequence ID" value="KAL3785672.1"/>
    <property type="molecule type" value="Genomic_DNA"/>
</dbReference>